<protein>
    <submittedName>
        <fullName evidence="2">DUF1635 domain-containing protein</fullName>
    </submittedName>
</protein>
<dbReference type="EMBL" id="BDDD01000577">
    <property type="protein sequence ID" value="GAV67651.1"/>
    <property type="molecule type" value="Genomic_DNA"/>
</dbReference>
<gene>
    <name evidence="2" type="ORF">CFOL_v3_11156</name>
</gene>
<organism evidence="2 3">
    <name type="scientific">Cephalotus follicularis</name>
    <name type="common">Albany pitcher plant</name>
    <dbReference type="NCBI Taxonomy" id="3775"/>
    <lineage>
        <taxon>Eukaryota</taxon>
        <taxon>Viridiplantae</taxon>
        <taxon>Streptophyta</taxon>
        <taxon>Embryophyta</taxon>
        <taxon>Tracheophyta</taxon>
        <taxon>Spermatophyta</taxon>
        <taxon>Magnoliopsida</taxon>
        <taxon>eudicotyledons</taxon>
        <taxon>Gunneridae</taxon>
        <taxon>Pentapetalae</taxon>
        <taxon>rosids</taxon>
        <taxon>fabids</taxon>
        <taxon>Oxalidales</taxon>
        <taxon>Cephalotaceae</taxon>
        <taxon>Cephalotus</taxon>
    </lineage>
</organism>
<dbReference type="Proteomes" id="UP000187406">
    <property type="component" value="Unassembled WGS sequence"/>
</dbReference>
<proteinExistence type="predicted"/>
<dbReference type="OrthoDB" id="1926156at2759"/>
<evidence type="ECO:0000256" key="1">
    <source>
        <dbReference type="SAM" id="MobiDB-lite"/>
    </source>
</evidence>
<evidence type="ECO:0000313" key="3">
    <source>
        <dbReference type="Proteomes" id="UP000187406"/>
    </source>
</evidence>
<evidence type="ECO:0000313" key="2">
    <source>
        <dbReference type="EMBL" id="GAV67651.1"/>
    </source>
</evidence>
<name>A0A1Q3BI53_CEPFO</name>
<dbReference type="AlphaFoldDB" id="A0A1Q3BI53"/>
<dbReference type="PANTHER" id="PTHR33431">
    <property type="entry name" value="ENABLED-LIKE PROTEIN (DUF1635)"/>
    <property type="match status" value="1"/>
</dbReference>
<dbReference type="InParanoid" id="A0A1Q3BI53"/>
<keyword evidence="3" id="KW-1185">Reference proteome</keyword>
<dbReference type="InterPro" id="IPR012862">
    <property type="entry name" value="DUF1635"/>
</dbReference>
<dbReference type="STRING" id="3775.A0A1Q3BI53"/>
<dbReference type="Pfam" id="PF07795">
    <property type="entry name" value="DUF1635"/>
    <property type="match status" value="1"/>
</dbReference>
<sequence length="243" mass="27335">MEDQCSPLSWEFCYQEEGIKELRHSVLYTTLELETTILSAKEEINKKEFEMIHLRDLLSKTIKERDEAKAQCQKLLLDKHMLQQLLKQNQHQQQLQQYQQETGPLLGSPTSSEDESKVSDSKKHGSSSDSKKNIIASLGVNPIPQQPLPTPLPLQQSVPEAALKLATGRPLPEKGKLLLAVKEAGPLLQTLLLAGPLPQWQHPPRLDFIEIPPVTISSPRHRLIHQESLNSSSIVGKKRAVDF</sequence>
<feature type="region of interest" description="Disordered" evidence="1">
    <location>
        <begin position="94"/>
        <end position="130"/>
    </location>
</feature>
<feature type="compositionally biased region" description="Basic and acidic residues" evidence="1">
    <location>
        <begin position="114"/>
        <end position="123"/>
    </location>
</feature>
<reference evidence="3" key="1">
    <citation type="submission" date="2016-04" db="EMBL/GenBank/DDBJ databases">
        <title>Cephalotus genome sequencing.</title>
        <authorList>
            <person name="Fukushima K."/>
            <person name="Hasebe M."/>
            <person name="Fang X."/>
        </authorList>
    </citation>
    <scope>NUCLEOTIDE SEQUENCE [LARGE SCALE GENOMIC DNA]</scope>
    <source>
        <strain evidence="3">cv. St1</strain>
    </source>
</reference>
<accession>A0A1Q3BI53</accession>
<comment type="caution">
    <text evidence="2">The sequence shown here is derived from an EMBL/GenBank/DDBJ whole genome shotgun (WGS) entry which is preliminary data.</text>
</comment>
<dbReference type="PANTHER" id="PTHR33431:SF2">
    <property type="entry name" value="CAMP-DEPENDENT PROTEIN KINASE CATALYTIC SUBUNIT-LIKE"/>
    <property type="match status" value="1"/>
</dbReference>